<dbReference type="InterPro" id="IPR005248">
    <property type="entry name" value="NadD/NMNAT"/>
</dbReference>
<keyword evidence="8 10" id="KW-0520">NAD</keyword>
<accession>A0A1B2DQX8</accession>
<dbReference type="PANTHER" id="PTHR39321">
    <property type="entry name" value="NICOTINATE-NUCLEOTIDE ADENYLYLTRANSFERASE-RELATED"/>
    <property type="match status" value="1"/>
</dbReference>
<dbReference type="GO" id="GO:0009435">
    <property type="term" value="P:NAD+ biosynthetic process"/>
    <property type="evidence" value="ECO:0007669"/>
    <property type="project" value="UniProtKB-UniRule"/>
</dbReference>
<dbReference type="AlphaFoldDB" id="A0A1B2DQX8"/>
<dbReference type="CDD" id="cd02165">
    <property type="entry name" value="NMNAT"/>
    <property type="match status" value="1"/>
</dbReference>
<dbReference type="PANTHER" id="PTHR39321:SF3">
    <property type="entry name" value="PHOSPHOPANTETHEINE ADENYLYLTRANSFERASE"/>
    <property type="match status" value="1"/>
</dbReference>
<evidence type="ECO:0000256" key="9">
    <source>
        <dbReference type="ARBA" id="ARBA00048721"/>
    </source>
</evidence>
<keyword evidence="7 10" id="KW-0067">ATP-binding</keyword>
<dbReference type="GO" id="GO:0004515">
    <property type="term" value="F:nicotinate-nucleotide adenylyltransferase activity"/>
    <property type="evidence" value="ECO:0007669"/>
    <property type="project" value="UniProtKB-UniRule"/>
</dbReference>
<sequence>MRKIGIMGGTFDPIHLGHLIAAETARTSCGLDEVWFIPSFLPPLKSHEPGEHSELRLQMVQEAIKGNPHFRAMDIELARGGLSYSIDTVLELRQLHPHDSFSYIIGTDRINDLSGWHRIEELAERVAFIGLNREGTESEAGELPDYLQQRLTYINMPPIGISSTAIREAIQAGGSFRYLVPEAVFHFITGRGLYGARSND</sequence>
<keyword evidence="3 10" id="KW-0662">Pyridine nucleotide biosynthesis</keyword>
<dbReference type="NCBIfam" id="TIGR00125">
    <property type="entry name" value="cyt_tran_rel"/>
    <property type="match status" value="1"/>
</dbReference>
<dbReference type="SUPFAM" id="SSF52374">
    <property type="entry name" value="Nucleotidylyl transferase"/>
    <property type="match status" value="1"/>
</dbReference>
<comment type="catalytic activity">
    <reaction evidence="9 10">
        <text>nicotinate beta-D-ribonucleotide + ATP + H(+) = deamido-NAD(+) + diphosphate</text>
        <dbReference type="Rhea" id="RHEA:22860"/>
        <dbReference type="ChEBI" id="CHEBI:15378"/>
        <dbReference type="ChEBI" id="CHEBI:30616"/>
        <dbReference type="ChEBI" id="CHEBI:33019"/>
        <dbReference type="ChEBI" id="CHEBI:57502"/>
        <dbReference type="ChEBI" id="CHEBI:58437"/>
        <dbReference type="EC" id="2.7.7.18"/>
    </reaction>
</comment>
<keyword evidence="6 10" id="KW-0547">Nucleotide-binding</keyword>
<evidence type="ECO:0000259" key="11">
    <source>
        <dbReference type="Pfam" id="PF01467"/>
    </source>
</evidence>
<feature type="domain" description="Cytidyltransferase-like" evidence="11">
    <location>
        <begin position="6"/>
        <end position="168"/>
    </location>
</feature>
<reference evidence="12" key="1">
    <citation type="submission" date="2016-08" db="EMBL/GenBank/DDBJ databases">
        <title>Complete Genome Seqeunce of Paenibacillus sp. BIHB 4019 from tea rhizoplane.</title>
        <authorList>
            <person name="Thakur R."/>
            <person name="Swarnkar M.K."/>
            <person name="Gulati A."/>
        </authorList>
    </citation>
    <scope>NUCLEOTIDE SEQUENCE [LARGE SCALE GENOMIC DNA]</scope>
    <source>
        <strain evidence="12">BIHB4019</strain>
    </source>
</reference>
<evidence type="ECO:0000256" key="10">
    <source>
        <dbReference type="HAMAP-Rule" id="MF_00244"/>
    </source>
</evidence>
<evidence type="ECO:0000256" key="8">
    <source>
        <dbReference type="ARBA" id="ARBA00023027"/>
    </source>
</evidence>
<dbReference type="HAMAP" id="MF_00244">
    <property type="entry name" value="NaMN_adenylyltr"/>
    <property type="match status" value="1"/>
</dbReference>
<evidence type="ECO:0000313" key="12">
    <source>
        <dbReference type="EMBL" id="ANY70100.1"/>
    </source>
</evidence>
<dbReference type="InterPro" id="IPR014729">
    <property type="entry name" value="Rossmann-like_a/b/a_fold"/>
</dbReference>
<dbReference type="NCBIfam" id="TIGR00482">
    <property type="entry name" value="nicotinate (nicotinamide) nucleotide adenylyltransferase"/>
    <property type="match status" value="1"/>
</dbReference>
<organism evidence="12">
    <name type="scientific">Paenibacillus sp. BIHB 4019</name>
    <dbReference type="NCBI Taxonomy" id="1870819"/>
    <lineage>
        <taxon>Bacteria</taxon>
        <taxon>Bacillati</taxon>
        <taxon>Bacillota</taxon>
        <taxon>Bacilli</taxon>
        <taxon>Bacillales</taxon>
        <taxon>Paenibacillaceae</taxon>
        <taxon>Paenibacillus</taxon>
    </lineage>
</organism>
<dbReference type="EC" id="2.7.7.18" evidence="10"/>
<name>A0A1B2DQX8_9BACL</name>
<dbReference type="UniPathway" id="UPA00253">
    <property type="reaction ID" value="UER00332"/>
</dbReference>
<evidence type="ECO:0000256" key="5">
    <source>
        <dbReference type="ARBA" id="ARBA00022695"/>
    </source>
</evidence>
<dbReference type="InterPro" id="IPR004821">
    <property type="entry name" value="Cyt_trans-like"/>
</dbReference>
<dbReference type="NCBIfam" id="NF000840">
    <property type="entry name" value="PRK00071.1-3"/>
    <property type="match status" value="1"/>
</dbReference>
<comment type="similarity">
    <text evidence="10">Belongs to the NadD family.</text>
</comment>
<proteinExistence type="inferred from homology"/>
<gene>
    <name evidence="10" type="primary">nadD</name>
    <name evidence="12" type="ORF">BBD42_29075</name>
</gene>
<evidence type="ECO:0000256" key="7">
    <source>
        <dbReference type="ARBA" id="ARBA00022840"/>
    </source>
</evidence>
<evidence type="ECO:0000256" key="2">
    <source>
        <dbReference type="ARBA" id="ARBA00005019"/>
    </source>
</evidence>
<evidence type="ECO:0000256" key="1">
    <source>
        <dbReference type="ARBA" id="ARBA00002324"/>
    </source>
</evidence>
<comment type="pathway">
    <text evidence="2 10">Cofactor biosynthesis; NAD(+) biosynthesis; deamido-NAD(+) from nicotinate D-ribonucleotide: step 1/1.</text>
</comment>
<dbReference type="Pfam" id="PF01467">
    <property type="entry name" value="CTP_transf_like"/>
    <property type="match status" value="1"/>
</dbReference>
<dbReference type="Gene3D" id="3.40.50.620">
    <property type="entry name" value="HUPs"/>
    <property type="match status" value="1"/>
</dbReference>
<dbReference type="EMBL" id="CP016808">
    <property type="protein sequence ID" value="ANY70100.1"/>
    <property type="molecule type" value="Genomic_DNA"/>
</dbReference>
<evidence type="ECO:0000256" key="3">
    <source>
        <dbReference type="ARBA" id="ARBA00022642"/>
    </source>
</evidence>
<keyword evidence="4 10" id="KW-0808">Transferase</keyword>
<evidence type="ECO:0000256" key="6">
    <source>
        <dbReference type="ARBA" id="ARBA00022741"/>
    </source>
</evidence>
<dbReference type="GO" id="GO:0005524">
    <property type="term" value="F:ATP binding"/>
    <property type="evidence" value="ECO:0007669"/>
    <property type="project" value="UniProtKB-KW"/>
</dbReference>
<evidence type="ECO:0000256" key="4">
    <source>
        <dbReference type="ARBA" id="ARBA00022679"/>
    </source>
</evidence>
<protein>
    <recommendedName>
        <fullName evidence="10">Probable nicotinate-nucleotide adenylyltransferase</fullName>
        <ecNumber evidence="10">2.7.7.18</ecNumber>
    </recommendedName>
    <alternativeName>
        <fullName evidence="10">Deamido-NAD(+) diphosphorylase</fullName>
    </alternativeName>
    <alternativeName>
        <fullName evidence="10">Deamido-NAD(+) pyrophosphorylase</fullName>
    </alternativeName>
    <alternativeName>
        <fullName evidence="10">Nicotinate mononucleotide adenylyltransferase</fullName>
        <shortName evidence="10">NaMN adenylyltransferase</shortName>
    </alternativeName>
</protein>
<dbReference type="RefSeq" id="WP_099521037.1">
    <property type="nucleotide sequence ID" value="NZ_CP016808.1"/>
</dbReference>
<keyword evidence="5 10" id="KW-0548">Nucleotidyltransferase</keyword>
<comment type="function">
    <text evidence="1 10">Catalyzes the reversible adenylation of nicotinate mononucleotide (NaMN) to nicotinic acid adenine dinucleotide (NaAD).</text>
</comment>